<evidence type="ECO:0000256" key="2">
    <source>
        <dbReference type="ARBA" id="ARBA00004569"/>
    </source>
</evidence>
<evidence type="ECO:0000256" key="9">
    <source>
        <dbReference type="RuleBase" id="RU371123"/>
    </source>
</evidence>
<keyword evidence="5 9" id="KW-0560">Oxidoreductase</keyword>
<dbReference type="OrthoDB" id="17199at2759"/>
<keyword evidence="13" id="KW-1185">Reference proteome</keyword>
<dbReference type="Gene3D" id="1.20.120.310">
    <property type="entry name" value="ERV/ALR sulfhydryl oxidase domain"/>
    <property type="match status" value="1"/>
</dbReference>
<dbReference type="SUPFAM" id="SSF69000">
    <property type="entry name" value="FAD-dependent thiol oxidase"/>
    <property type="match status" value="1"/>
</dbReference>
<dbReference type="GO" id="GO:0005758">
    <property type="term" value="C:mitochondrial intermembrane space"/>
    <property type="evidence" value="ECO:0007669"/>
    <property type="project" value="UniProtKB-SubCell"/>
</dbReference>
<dbReference type="PANTHER" id="PTHR12645:SF0">
    <property type="entry name" value="FAD-LINKED SULFHYDRYL OXIDASE ALR"/>
    <property type="match status" value="1"/>
</dbReference>
<evidence type="ECO:0000256" key="6">
    <source>
        <dbReference type="ARBA" id="ARBA00023128"/>
    </source>
</evidence>
<dbReference type="InterPro" id="IPR017905">
    <property type="entry name" value="ERV/ALR_sulphydryl_oxidase"/>
</dbReference>
<dbReference type="InterPro" id="IPR039799">
    <property type="entry name" value="ALR/ERV"/>
</dbReference>
<keyword evidence="4 9" id="KW-0274">FAD</keyword>
<dbReference type="PROSITE" id="PS51324">
    <property type="entry name" value="ERV_ALR"/>
    <property type="match status" value="1"/>
</dbReference>
<protein>
    <recommendedName>
        <fullName evidence="9">Sulfhydryl oxidase</fullName>
        <ecNumber evidence="9">1.8.3.2</ecNumber>
    </recommendedName>
</protein>
<proteinExistence type="predicted"/>
<evidence type="ECO:0000256" key="3">
    <source>
        <dbReference type="ARBA" id="ARBA00022630"/>
    </source>
</evidence>
<evidence type="ECO:0000313" key="14">
    <source>
        <dbReference type="WBParaSite" id="SBAD_0001137801-mRNA-1"/>
    </source>
</evidence>
<feature type="domain" description="ERV/ALR sulfhydryl oxidase" evidence="11">
    <location>
        <begin position="71"/>
        <end position="171"/>
    </location>
</feature>
<dbReference type="Proteomes" id="UP000270296">
    <property type="component" value="Unassembled WGS sequence"/>
</dbReference>
<evidence type="ECO:0000256" key="1">
    <source>
        <dbReference type="ARBA" id="ARBA00001974"/>
    </source>
</evidence>
<dbReference type="GO" id="GO:0050660">
    <property type="term" value="F:flavin adenine dinucleotide binding"/>
    <property type="evidence" value="ECO:0007669"/>
    <property type="project" value="TreeGrafter"/>
</dbReference>
<evidence type="ECO:0000313" key="13">
    <source>
        <dbReference type="Proteomes" id="UP000270296"/>
    </source>
</evidence>
<evidence type="ECO:0000256" key="7">
    <source>
        <dbReference type="ARBA" id="ARBA00023157"/>
    </source>
</evidence>
<keyword evidence="7" id="KW-1015">Disulfide bond</keyword>
<reference evidence="14" key="1">
    <citation type="submission" date="2016-06" db="UniProtKB">
        <authorList>
            <consortium name="WormBaseParasite"/>
        </authorList>
    </citation>
    <scope>IDENTIFICATION</scope>
</reference>
<dbReference type="PANTHER" id="PTHR12645">
    <property type="entry name" value="ALR/ERV"/>
    <property type="match status" value="1"/>
</dbReference>
<dbReference type="GO" id="GO:0016971">
    <property type="term" value="F:flavin-dependent sulfhydryl oxidase activity"/>
    <property type="evidence" value="ECO:0007669"/>
    <property type="project" value="InterPro"/>
</dbReference>
<sequence length="181" mass="20581">MSRPERYTDNDGTFGLFREVNTGNKKPCRACMDFKSWMAQKHGTANMSESSGADHTNENADAASSSRKCDCPLDRDELGRNTWSLLHSIAAYYPDNPPEERRQGVDEFMRSLSVLYPCDYCAKDLKAELKRKPPQTASREALSKWMCDLHNSVNAKLGKQLFDCSLIDQRWKDGWADGRCD</sequence>
<evidence type="ECO:0000259" key="11">
    <source>
        <dbReference type="PROSITE" id="PS51324"/>
    </source>
</evidence>
<comment type="cofactor">
    <cofactor evidence="1 9">
        <name>FAD</name>
        <dbReference type="ChEBI" id="CHEBI:57692"/>
    </cofactor>
</comment>
<organism evidence="14">
    <name type="scientific">Soboliphyme baturini</name>
    <dbReference type="NCBI Taxonomy" id="241478"/>
    <lineage>
        <taxon>Eukaryota</taxon>
        <taxon>Metazoa</taxon>
        <taxon>Ecdysozoa</taxon>
        <taxon>Nematoda</taxon>
        <taxon>Enoplea</taxon>
        <taxon>Dorylaimia</taxon>
        <taxon>Dioctophymatida</taxon>
        <taxon>Dioctophymatoidea</taxon>
        <taxon>Soboliphymatidae</taxon>
        <taxon>Soboliphyme</taxon>
    </lineage>
</organism>
<gene>
    <name evidence="12" type="ORF">SBAD_LOCUS11002</name>
</gene>
<evidence type="ECO:0000313" key="12">
    <source>
        <dbReference type="EMBL" id="VDP36389.1"/>
    </source>
</evidence>
<dbReference type="AlphaFoldDB" id="A0A183J554"/>
<accession>A0A183J554</accession>
<dbReference type="FunFam" id="1.20.120.310:FF:000003">
    <property type="entry name" value="Sulfhydryl oxidase"/>
    <property type="match status" value="1"/>
</dbReference>
<keyword evidence="3 9" id="KW-0285">Flavoprotein</keyword>
<comment type="catalytic activity">
    <reaction evidence="8 9">
        <text>2 R'C(R)SH + O2 = R'C(R)S-S(R)CR' + H2O2</text>
        <dbReference type="Rhea" id="RHEA:17357"/>
        <dbReference type="ChEBI" id="CHEBI:15379"/>
        <dbReference type="ChEBI" id="CHEBI:16240"/>
        <dbReference type="ChEBI" id="CHEBI:16520"/>
        <dbReference type="ChEBI" id="CHEBI:17412"/>
        <dbReference type="EC" id="1.8.3.2"/>
    </reaction>
</comment>
<evidence type="ECO:0000256" key="10">
    <source>
        <dbReference type="SAM" id="MobiDB-lite"/>
    </source>
</evidence>
<name>A0A183J554_9BILA</name>
<keyword evidence="6" id="KW-0496">Mitochondrion</keyword>
<reference evidence="12 13" key="2">
    <citation type="submission" date="2018-11" db="EMBL/GenBank/DDBJ databases">
        <authorList>
            <consortium name="Pathogen Informatics"/>
        </authorList>
    </citation>
    <scope>NUCLEOTIDE SEQUENCE [LARGE SCALE GENOMIC DNA]</scope>
</reference>
<evidence type="ECO:0000256" key="4">
    <source>
        <dbReference type="ARBA" id="ARBA00022827"/>
    </source>
</evidence>
<feature type="region of interest" description="Disordered" evidence="10">
    <location>
        <begin position="42"/>
        <end position="69"/>
    </location>
</feature>
<dbReference type="InterPro" id="IPR036774">
    <property type="entry name" value="ERV/ALR_sulphydryl_oxid_sf"/>
</dbReference>
<dbReference type="EMBL" id="UZAM01014913">
    <property type="protein sequence ID" value="VDP36389.1"/>
    <property type="molecule type" value="Genomic_DNA"/>
</dbReference>
<evidence type="ECO:0000256" key="8">
    <source>
        <dbReference type="ARBA" id="ARBA00048864"/>
    </source>
</evidence>
<dbReference type="EC" id="1.8.3.2" evidence="9"/>
<evidence type="ECO:0000256" key="5">
    <source>
        <dbReference type="ARBA" id="ARBA00023002"/>
    </source>
</evidence>
<dbReference type="WBParaSite" id="SBAD_0001137801-mRNA-1">
    <property type="protein sequence ID" value="SBAD_0001137801-mRNA-1"/>
    <property type="gene ID" value="SBAD_0001137801"/>
</dbReference>
<feature type="compositionally biased region" description="Polar residues" evidence="10">
    <location>
        <begin position="43"/>
        <end position="54"/>
    </location>
</feature>
<comment type="subcellular location">
    <subcellularLocation>
        <location evidence="2">Mitochondrion intermembrane space</location>
    </subcellularLocation>
</comment>
<dbReference type="Pfam" id="PF04777">
    <property type="entry name" value="Evr1_Alr"/>
    <property type="match status" value="1"/>
</dbReference>